<dbReference type="EnsemblBacteria" id="ACA38726">
    <property type="protein sequence ID" value="ACA38726"/>
    <property type="gene ID" value="Bsph_1116"/>
</dbReference>
<dbReference type="KEGG" id="lsp:Bsph_1116"/>
<protein>
    <submittedName>
        <fullName evidence="1">Uncharacterized protein</fullName>
    </submittedName>
</protein>
<sequence length="40" mass="4778">MSQKRRHVLIYLKLNLQYPFLEAIRDEKEGEETDPAFLKG</sequence>
<reference evidence="1 2" key="1">
    <citation type="journal article" date="2008" name="J. Bacteriol.">
        <title>Complete genome sequence of the mosquitocidal bacterium Bacillus sphaericus C3-41 and comparison with those of closely related Bacillus species.</title>
        <authorList>
            <person name="Hu X."/>
            <person name="Fan W."/>
            <person name="Han B."/>
            <person name="Liu H."/>
            <person name="Zheng D."/>
            <person name="Li Q."/>
            <person name="Dong W."/>
            <person name="Yan J."/>
            <person name="Gao M."/>
            <person name="Berry C."/>
            <person name="Yuan Z."/>
        </authorList>
    </citation>
    <scope>NUCLEOTIDE SEQUENCE [LARGE SCALE GENOMIC DNA]</scope>
    <source>
        <strain evidence="1 2">C3-41</strain>
    </source>
</reference>
<organism evidence="1 2">
    <name type="scientific">Lysinibacillus sphaericus (strain C3-41)</name>
    <dbReference type="NCBI Taxonomy" id="444177"/>
    <lineage>
        <taxon>Bacteria</taxon>
        <taxon>Bacillati</taxon>
        <taxon>Bacillota</taxon>
        <taxon>Bacilli</taxon>
        <taxon>Bacillales</taxon>
        <taxon>Bacillaceae</taxon>
        <taxon>Lysinibacillus</taxon>
    </lineage>
</organism>
<proteinExistence type="predicted"/>
<dbReference type="EMBL" id="CP000817">
    <property type="protein sequence ID" value="ACA38726.1"/>
    <property type="molecule type" value="Genomic_DNA"/>
</dbReference>
<gene>
    <name evidence="1" type="ordered locus">Bsph_1116</name>
</gene>
<accession>B1HN09</accession>
<dbReference type="Proteomes" id="UP000002164">
    <property type="component" value="Chromosome"/>
</dbReference>
<dbReference type="HOGENOM" id="CLU_219418_0_0_9"/>
<dbReference type="AlphaFoldDB" id="B1HN09"/>
<evidence type="ECO:0000313" key="1">
    <source>
        <dbReference type="EMBL" id="ACA38726.1"/>
    </source>
</evidence>
<evidence type="ECO:0000313" key="2">
    <source>
        <dbReference type="Proteomes" id="UP000002164"/>
    </source>
</evidence>
<name>B1HN09_LYSSC</name>